<dbReference type="InterPro" id="IPR012349">
    <property type="entry name" value="Split_barrel_FMN-bd"/>
</dbReference>
<dbReference type="GO" id="GO:0042602">
    <property type="term" value="F:riboflavin reductase (NADPH) activity"/>
    <property type="evidence" value="ECO:0007669"/>
    <property type="project" value="TreeGrafter"/>
</dbReference>
<evidence type="ECO:0000313" key="6">
    <source>
        <dbReference type="Proteomes" id="UP000520592"/>
    </source>
</evidence>
<dbReference type="InterPro" id="IPR050268">
    <property type="entry name" value="NADH-dep_flavin_reductase"/>
</dbReference>
<dbReference type="GO" id="GO:0006208">
    <property type="term" value="P:pyrimidine nucleobase catabolic process"/>
    <property type="evidence" value="ECO:0007669"/>
    <property type="project" value="TreeGrafter"/>
</dbReference>
<protein>
    <submittedName>
        <fullName evidence="4">Flavin reductase family protein</fullName>
    </submittedName>
</protein>
<evidence type="ECO:0000313" key="4">
    <source>
        <dbReference type="EMBL" id="NWC32916.1"/>
    </source>
</evidence>
<evidence type="ECO:0000259" key="2">
    <source>
        <dbReference type="SMART" id="SM00903"/>
    </source>
</evidence>
<dbReference type="PANTHER" id="PTHR30466:SF1">
    <property type="entry name" value="FMN REDUCTASE (NADH) RUTF"/>
    <property type="match status" value="1"/>
</dbReference>
<dbReference type="AlphaFoldDB" id="A0A7Y8CJD2"/>
<accession>A0A7Y8CJD2</accession>
<dbReference type="RefSeq" id="WP_017128533.1">
    <property type="nucleotide sequence ID" value="NZ_JACAOK010000005.1"/>
</dbReference>
<proteinExistence type="predicted"/>
<dbReference type="GO" id="GO:0010181">
    <property type="term" value="F:FMN binding"/>
    <property type="evidence" value="ECO:0007669"/>
    <property type="project" value="InterPro"/>
</dbReference>
<dbReference type="EMBL" id="JACAQD010000011">
    <property type="protein sequence ID" value="NWC32916.1"/>
    <property type="molecule type" value="Genomic_DNA"/>
</dbReference>
<gene>
    <name evidence="3" type="ORF">HX845_07115</name>
    <name evidence="4" type="ORF">HX876_10955</name>
</gene>
<reference evidence="5 6" key="1">
    <citation type="submission" date="2020-04" db="EMBL/GenBank/DDBJ databases">
        <title>Molecular characterization of pseudomonads from Agaricus bisporus reveal novel blotch 2 pathogens in Western Europe.</title>
        <authorList>
            <person name="Taparia T."/>
            <person name="Krijger M."/>
            <person name="Haynes E."/>
            <person name="Elpinstone J.G."/>
            <person name="Noble R."/>
            <person name="Van Der Wolf J."/>
        </authorList>
    </citation>
    <scope>NUCLEOTIDE SEQUENCE [LARGE SCALE GENOMIC DNA]</scope>
    <source>
        <strain evidence="4 6">IPO3737</strain>
        <strain evidence="3 5">IPO3738</strain>
    </source>
</reference>
<feature type="domain" description="Flavin reductase like" evidence="2">
    <location>
        <begin position="22"/>
        <end position="168"/>
    </location>
</feature>
<organism evidence="4 6">
    <name type="scientific">Pseudomonas gingeri</name>
    <dbReference type="NCBI Taxonomy" id="117681"/>
    <lineage>
        <taxon>Bacteria</taxon>
        <taxon>Pseudomonadati</taxon>
        <taxon>Pseudomonadota</taxon>
        <taxon>Gammaproteobacteria</taxon>
        <taxon>Pseudomonadales</taxon>
        <taxon>Pseudomonadaceae</taxon>
        <taxon>Pseudomonas</taxon>
    </lineage>
</organism>
<evidence type="ECO:0000256" key="1">
    <source>
        <dbReference type="ARBA" id="ARBA00023002"/>
    </source>
</evidence>
<dbReference type="Proteomes" id="UP000517547">
    <property type="component" value="Unassembled WGS sequence"/>
</dbReference>
<dbReference type="GeneID" id="57658915"/>
<dbReference type="EMBL" id="JACAQE010000002">
    <property type="protein sequence ID" value="NWC13400.1"/>
    <property type="molecule type" value="Genomic_DNA"/>
</dbReference>
<dbReference type="Proteomes" id="UP000520592">
    <property type="component" value="Unassembled WGS sequence"/>
</dbReference>
<evidence type="ECO:0000313" key="5">
    <source>
        <dbReference type="Proteomes" id="UP000517547"/>
    </source>
</evidence>
<sequence length="171" mass="18872">MRVHYQEVAHSANLAGEFKSAMGRFAASITLVTTIDAEGLPHGLAATAFSSVSMDPASALICVNRNASASPIIKRSGLFCVNMLQSQHEPICRIFSQPDLRERRFVEGEWKTGIHGIRYLADAQAAIFCEVVREIEHGTHTVMIGNVIDVMTQPLEQPLLYMGGRYRELRG</sequence>
<dbReference type="PANTHER" id="PTHR30466">
    <property type="entry name" value="FLAVIN REDUCTASE"/>
    <property type="match status" value="1"/>
</dbReference>
<dbReference type="InterPro" id="IPR002563">
    <property type="entry name" value="Flavin_Rdtase-like_dom"/>
</dbReference>
<name>A0A7Y8CJD2_9PSED</name>
<keyword evidence="1" id="KW-0560">Oxidoreductase</keyword>
<dbReference type="Gene3D" id="2.30.110.10">
    <property type="entry name" value="Electron Transport, Fmn-binding Protein, Chain A"/>
    <property type="match status" value="1"/>
</dbReference>
<dbReference type="Pfam" id="PF01613">
    <property type="entry name" value="Flavin_Reduct"/>
    <property type="match status" value="1"/>
</dbReference>
<evidence type="ECO:0000313" key="3">
    <source>
        <dbReference type="EMBL" id="NWC13400.1"/>
    </source>
</evidence>
<dbReference type="SUPFAM" id="SSF50475">
    <property type="entry name" value="FMN-binding split barrel"/>
    <property type="match status" value="1"/>
</dbReference>
<comment type="caution">
    <text evidence="4">The sequence shown here is derived from an EMBL/GenBank/DDBJ whole genome shotgun (WGS) entry which is preliminary data.</text>
</comment>
<dbReference type="SMART" id="SM00903">
    <property type="entry name" value="Flavin_Reduct"/>
    <property type="match status" value="1"/>
</dbReference>